<organism evidence="6 7">
    <name type="scientific">Cyprinus carpio</name>
    <name type="common">Common carp</name>
    <dbReference type="NCBI Taxonomy" id="7962"/>
    <lineage>
        <taxon>Eukaryota</taxon>
        <taxon>Metazoa</taxon>
        <taxon>Chordata</taxon>
        <taxon>Craniata</taxon>
        <taxon>Vertebrata</taxon>
        <taxon>Euteleostomi</taxon>
        <taxon>Actinopterygii</taxon>
        <taxon>Neopterygii</taxon>
        <taxon>Teleostei</taxon>
        <taxon>Ostariophysi</taxon>
        <taxon>Cypriniformes</taxon>
        <taxon>Cyprinidae</taxon>
        <taxon>Cyprininae</taxon>
        <taxon>Cyprinus</taxon>
    </lineage>
</organism>
<keyword evidence="1" id="KW-0479">Metal-binding</keyword>
<dbReference type="InterPro" id="IPR006612">
    <property type="entry name" value="THAP_Znf"/>
</dbReference>
<dbReference type="Ensembl" id="ENSCCRT00015023948.1">
    <property type="protein sequence ID" value="ENSCCRP00015023097.1"/>
    <property type="gene ID" value="ENSCCRG00015009927.1"/>
</dbReference>
<protein>
    <recommendedName>
        <fullName evidence="5">THAP-type domain-containing protein</fullName>
    </recommendedName>
</protein>
<accession>A0A8C1YQI9</accession>
<dbReference type="GO" id="GO:0003677">
    <property type="term" value="F:DNA binding"/>
    <property type="evidence" value="ECO:0007669"/>
    <property type="project" value="UniProtKB-KW"/>
</dbReference>
<evidence type="ECO:0000256" key="3">
    <source>
        <dbReference type="ARBA" id="ARBA00022833"/>
    </source>
</evidence>
<evidence type="ECO:0000259" key="5">
    <source>
        <dbReference type="Pfam" id="PF05485"/>
    </source>
</evidence>
<evidence type="ECO:0000256" key="2">
    <source>
        <dbReference type="ARBA" id="ARBA00022771"/>
    </source>
</evidence>
<keyword evidence="2" id="KW-0863">Zinc-finger</keyword>
<sequence length="150" mass="17263">SIYCLSALHCRSVTVVLQWIHYVKRKNWRPKKYSRLCSLHFTQDFSKNTSVASCSHSHSADHGAYTLKKSHSPLKRKVSFGQSSLRPYKKKLKLQTQRVRRLKQKVKSLSSVVTDLKEKLLISTSCADMLEASFSKCCRSSFQQQCCRCS</sequence>
<name>A0A8C1YQI9_CYPCA</name>
<evidence type="ECO:0000256" key="1">
    <source>
        <dbReference type="ARBA" id="ARBA00022723"/>
    </source>
</evidence>
<evidence type="ECO:0000256" key="4">
    <source>
        <dbReference type="ARBA" id="ARBA00023125"/>
    </source>
</evidence>
<proteinExistence type="predicted"/>
<keyword evidence="3" id="KW-0862">Zinc</keyword>
<evidence type="ECO:0000313" key="7">
    <source>
        <dbReference type="Proteomes" id="UP000694700"/>
    </source>
</evidence>
<keyword evidence="4" id="KW-0238">DNA-binding</keyword>
<evidence type="ECO:0000313" key="6">
    <source>
        <dbReference type="Ensembl" id="ENSCCRP00015023097.1"/>
    </source>
</evidence>
<dbReference type="Pfam" id="PF05485">
    <property type="entry name" value="THAP"/>
    <property type="match status" value="1"/>
</dbReference>
<dbReference type="Proteomes" id="UP000694700">
    <property type="component" value="Unplaced"/>
</dbReference>
<dbReference type="SUPFAM" id="SSF57716">
    <property type="entry name" value="Glucocorticoid receptor-like (DNA-binding domain)"/>
    <property type="match status" value="1"/>
</dbReference>
<feature type="domain" description="THAP-type" evidence="5">
    <location>
        <begin position="17"/>
        <end position="51"/>
    </location>
</feature>
<reference evidence="6" key="1">
    <citation type="submission" date="2025-08" db="UniProtKB">
        <authorList>
            <consortium name="Ensembl"/>
        </authorList>
    </citation>
    <scope>IDENTIFICATION</scope>
</reference>
<dbReference type="AlphaFoldDB" id="A0A8C1YQI9"/>
<dbReference type="GO" id="GO:0008270">
    <property type="term" value="F:zinc ion binding"/>
    <property type="evidence" value="ECO:0007669"/>
    <property type="project" value="UniProtKB-KW"/>
</dbReference>